<evidence type="ECO:0000256" key="3">
    <source>
        <dbReference type="ARBA" id="ARBA00023125"/>
    </source>
</evidence>
<dbReference type="Gene3D" id="1.10.443.10">
    <property type="entry name" value="Intergrase catalytic core"/>
    <property type="match status" value="1"/>
</dbReference>
<evidence type="ECO:0000259" key="7">
    <source>
        <dbReference type="PROSITE" id="PS51900"/>
    </source>
</evidence>
<dbReference type="InterPro" id="IPR002104">
    <property type="entry name" value="Integrase_catalytic"/>
</dbReference>
<feature type="domain" description="Tyr recombinase" evidence="6">
    <location>
        <begin position="201"/>
        <end position="393"/>
    </location>
</feature>
<evidence type="ECO:0000256" key="5">
    <source>
        <dbReference type="PROSITE-ProRule" id="PRU01248"/>
    </source>
</evidence>
<dbReference type="Pfam" id="PF14659">
    <property type="entry name" value="Phage_int_SAM_3"/>
    <property type="match status" value="1"/>
</dbReference>
<dbReference type="InterPro" id="IPR011010">
    <property type="entry name" value="DNA_brk_join_enz"/>
</dbReference>
<evidence type="ECO:0000256" key="4">
    <source>
        <dbReference type="ARBA" id="ARBA00023172"/>
    </source>
</evidence>
<comment type="similarity">
    <text evidence="1">Belongs to the 'phage' integrase family.</text>
</comment>
<feature type="domain" description="Core-binding (CB)" evidence="7">
    <location>
        <begin position="73"/>
        <end position="155"/>
    </location>
</feature>
<evidence type="ECO:0000259" key="6">
    <source>
        <dbReference type="PROSITE" id="PS51898"/>
    </source>
</evidence>
<evidence type="ECO:0000313" key="8">
    <source>
        <dbReference type="EMBL" id="MDQ0100499.1"/>
    </source>
</evidence>
<dbReference type="PANTHER" id="PTHR30349:SF64">
    <property type="entry name" value="PROPHAGE INTEGRASE INTD-RELATED"/>
    <property type="match status" value="1"/>
</dbReference>
<evidence type="ECO:0000256" key="2">
    <source>
        <dbReference type="ARBA" id="ARBA00022908"/>
    </source>
</evidence>
<name>A0ABT9TGY4_PAENI</name>
<dbReference type="RefSeq" id="WP_306876577.1">
    <property type="nucleotide sequence ID" value="NZ_JAUSSW010000001.1"/>
</dbReference>
<dbReference type="PROSITE" id="PS51900">
    <property type="entry name" value="CB"/>
    <property type="match status" value="1"/>
</dbReference>
<dbReference type="Proteomes" id="UP001244563">
    <property type="component" value="Unassembled WGS sequence"/>
</dbReference>
<dbReference type="PROSITE" id="PS51898">
    <property type="entry name" value="TYR_RECOMBINASE"/>
    <property type="match status" value="1"/>
</dbReference>
<sequence>MPRPQLGIGEYGTIGYSRDGTKHVAMARYRDTDGETRRVKAVGSSKSAAAAALREKFKERAHRAGDDDITSESTIAELADKYFAEKQTENLAPNTILNNRRSMDNHIKPKLGKLRLREATPQRISKFVTGVTLSNGPGTALMVRSILSGMFAAAARWDAVPSNPVAFTKPPKLEQKPIRALSLDELVRMRELASEVFAPFTLEQRLERANGDVRRLGGQNRSRTTLDIIDFLVGTGCRAAEPPGLAWEDVHLDDPAPWVKIHKQIVMVPGEGLLRTPTKERDVRDLRLPGFVVEMLRRRRAENPDAVMVFPSERGGGYRSPRNIATAFQKAFAGTEFEWMTPKTLRKTVATLIDGQSGSAQAAQQLGHKSDTMTRRHYIEPSRLPIDSGSVLELFQQESA</sequence>
<dbReference type="InterPro" id="IPR044068">
    <property type="entry name" value="CB"/>
</dbReference>
<gene>
    <name evidence="8" type="ORF">J2T10_000118</name>
</gene>
<dbReference type="InterPro" id="IPR013762">
    <property type="entry name" value="Integrase-like_cat_sf"/>
</dbReference>
<dbReference type="EMBL" id="JAUSSW010000001">
    <property type="protein sequence ID" value="MDQ0100499.1"/>
    <property type="molecule type" value="Genomic_DNA"/>
</dbReference>
<evidence type="ECO:0000256" key="1">
    <source>
        <dbReference type="ARBA" id="ARBA00008857"/>
    </source>
</evidence>
<organism evidence="8 9">
    <name type="scientific">Paenarthrobacter nicotinovorans</name>
    <name type="common">Arthrobacter nicotinovorans</name>
    <dbReference type="NCBI Taxonomy" id="29320"/>
    <lineage>
        <taxon>Bacteria</taxon>
        <taxon>Bacillati</taxon>
        <taxon>Actinomycetota</taxon>
        <taxon>Actinomycetes</taxon>
        <taxon>Micrococcales</taxon>
        <taxon>Micrococcaceae</taxon>
        <taxon>Paenarthrobacter</taxon>
    </lineage>
</organism>
<reference evidence="8 9" key="1">
    <citation type="submission" date="2023-07" db="EMBL/GenBank/DDBJ databases">
        <title>Sorghum-associated microbial communities from plants grown in Nebraska, USA.</title>
        <authorList>
            <person name="Schachtman D."/>
        </authorList>
    </citation>
    <scope>NUCLEOTIDE SEQUENCE [LARGE SCALE GENOMIC DNA]</scope>
    <source>
        <strain evidence="8 9">CC523</strain>
    </source>
</reference>
<keyword evidence="4" id="KW-0233">DNA recombination</keyword>
<comment type="caution">
    <text evidence="8">The sequence shown here is derived from an EMBL/GenBank/DDBJ whole genome shotgun (WGS) entry which is preliminary data.</text>
</comment>
<evidence type="ECO:0000313" key="9">
    <source>
        <dbReference type="Proteomes" id="UP001244563"/>
    </source>
</evidence>
<dbReference type="Gene3D" id="1.10.150.130">
    <property type="match status" value="1"/>
</dbReference>
<dbReference type="InterPro" id="IPR010998">
    <property type="entry name" value="Integrase_recombinase_N"/>
</dbReference>
<keyword evidence="3 5" id="KW-0238">DNA-binding</keyword>
<dbReference type="SUPFAM" id="SSF56349">
    <property type="entry name" value="DNA breaking-rejoining enzymes"/>
    <property type="match status" value="1"/>
</dbReference>
<keyword evidence="9" id="KW-1185">Reference proteome</keyword>
<protein>
    <submittedName>
        <fullName evidence="8">Integrase</fullName>
    </submittedName>
</protein>
<dbReference type="InterPro" id="IPR050090">
    <property type="entry name" value="Tyrosine_recombinase_XerCD"/>
</dbReference>
<proteinExistence type="inferred from homology"/>
<keyword evidence="2" id="KW-0229">DNA integration</keyword>
<dbReference type="PANTHER" id="PTHR30349">
    <property type="entry name" value="PHAGE INTEGRASE-RELATED"/>
    <property type="match status" value="1"/>
</dbReference>
<dbReference type="Pfam" id="PF00589">
    <property type="entry name" value="Phage_integrase"/>
    <property type="match status" value="1"/>
</dbReference>
<accession>A0ABT9TGY4</accession>
<dbReference type="InterPro" id="IPR004107">
    <property type="entry name" value="Integrase_SAM-like_N"/>
</dbReference>